<dbReference type="EMBL" id="FR824078">
    <property type="protein sequence ID" value="CCA17307.1"/>
    <property type="molecule type" value="Genomic_DNA"/>
</dbReference>
<proteinExistence type="predicted"/>
<gene>
    <name evidence="1" type="primary">AlNc14C33G3001</name>
    <name evidence="1" type="ORF">ALNC14_034500</name>
</gene>
<organism evidence="1">
    <name type="scientific">Albugo laibachii Nc14</name>
    <dbReference type="NCBI Taxonomy" id="890382"/>
    <lineage>
        <taxon>Eukaryota</taxon>
        <taxon>Sar</taxon>
        <taxon>Stramenopiles</taxon>
        <taxon>Oomycota</taxon>
        <taxon>Peronosporomycetes</taxon>
        <taxon>Albuginales</taxon>
        <taxon>Albuginaceae</taxon>
        <taxon>Albugo</taxon>
    </lineage>
</organism>
<dbReference type="HOGENOM" id="CLU_2692919_0_0_1"/>
<evidence type="ECO:0000313" key="1">
    <source>
        <dbReference type="EMBL" id="CCA17307.1"/>
    </source>
</evidence>
<sequence>MKAELIGCLGTITPSSSKAFLDQNKSASSSTAAGGILAGLHWMVNITYGSLTEVVHSKSDHVKKVKQSQTVAES</sequence>
<name>F0W8A7_9STRA</name>
<reference evidence="1" key="2">
    <citation type="submission" date="2011-02" db="EMBL/GenBank/DDBJ databases">
        <authorList>
            <person name="MacLean D."/>
        </authorList>
    </citation>
    <scope>NUCLEOTIDE SEQUENCE</scope>
</reference>
<reference evidence="1" key="1">
    <citation type="journal article" date="2011" name="PLoS Biol.">
        <title>Gene gain and loss during evolution of obligate parasitism in the white rust pathogen of Arabidopsis thaliana.</title>
        <authorList>
            <person name="Kemen E."/>
            <person name="Gardiner A."/>
            <person name="Schultz-Larsen T."/>
            <person name="Kemen A.C."/>
            <person name="Balmuth A.L."/>
            <person name="Robert-Seilaniantz A."/>
            <person name="Bailey K."/>
            <person name="Holub E."/>
            <person name="Studholme D.J."/>
            <person name="Maclean D."/>
            <person name="Jones J.D."/>
        </authorList>
    </citation>
    <scope>NUCLEOTIDE SEQUENCE</scope>
</reference>
<accession>F0W8A7</accession>
<protein>
    <submittedName>
        <fullName evidence="1">AlNc14C33G3001 protein</fullName>
    </submittedName>
</protein>
<dbReference type="AlphaFoldDB" id="F0W8A7"/>